<protein>
    <submittedName>
        <fullName evidence="5">Ficolin-1</fullName>
    </submittedName>
</protein>
<dbReference type="Gene3D" id="3.90.215.10">
    <property type="entry name" value="Gamma Fibrinogen, chain A, domain 1"/>
    <property type="match status" value="1"/>
</dbReference>
<gene>
    <name evidence="3" type="primary">101888074</name>
    <name evidence="5" type="synonym">LOC101888074</name>
</gene>
<feature type="signal peptide" evidence="1">
    <location>
        <begin position="1"/>
        <end position="18"/>
    </location>
</feature>
<dbReference type="InterPro" id="IPR050373">
    <property type="entry name" value="Fibrinogen_C-term_domain"/>
</dbReference>
<dbReference type="InterPro" id="IPR002181">
    <property type="entry name" value="Fibrinogen_a/b/g_C_dom"/>
</dbReference>
<dbReference type="OrthoDB" id="6145874at2759"/>
<proteinExistence type="predicted"/>
<dbReference type="SUPFAM" id="SSF56496">
    <property type="entry name" value="Fibrinogen C-terminal domain-like"/>
    <property type="match status" value="1"/>
</dbReference>
<name>A0A1I8N059_MUSDO</name>
<evidence type="ECO:0000256" key="1">
    <source>
        <dbReference type="SAM" id="SignalP"/>
    </source>
</evidence>
<sequence>MLQLILVLGLYLLATATGSTIPTLIESDAENRTPCNVENTQRNLEILNLTLMSTNNKLDNPENRFEQIFNEMDKWKNSSEISLSRDRNQFTLQFQKSVNVTNDEHWVDHRDEEKIYFTDIWENDEPKVCKVNNSTNLVCSKLSLSETCADSNAINCRGNQCRIKNHIYGPKSFWVTCDGDWTIIQRRMDGSVDFQRNWQSYKEGFGDLDGEFWLGLEKIHSLTALYGGTELMIEMQDFDNVWRQAYYESFRVGNETTKYLLERKGSIQSTAGDSFTIHSGEMFSTHDSDNDKNSGKNCASVLRGAWWYYKCDLSQDISNLNGFYYNLSVVPAEKPASGIVWKTFRGARYSLKFVQMKIRPKKL</sequence>
<keyword evidence="1" id="KW-0732">Signal</keyword>
<organism evidence="3">
    <name type="scientific">Musca domestica</name>
    <name type="common">House fly</name>
    <dbReference type="NCBI Taxonomy" id="7370"/>
    <lineage>
        <taxon>Eukaryota</taxon>
        <taxon>Metazoa</taxon>
        <taxon>Ecdysozoa</taxon>
        <taxon>Arthropoda</taxon>
        <taxon>Hexapoda</taxon>
        <taxon>Insecta</taxon>
        <taxon>Pterygota</taxon>
        <taxon>Neoptera</taxon>
        <taxon>Endopterygota</taxon>
        <taxon>Diptera</taxon>
        <taxon>Brachycera</taxon>
        <taxon>Muscomorpha</taxon>
        <taxon>Muscoidea</taxon>
        <taxon>Muscidae</taxon>
        <taxon>Musca</taxon>
    </lineage>
</organism>
<feature type="chain" id="PRO_5044561065" evidence="1">
    <location>
        <begin position="19"/>
        <end position="363"/>
    </location>
</feature>
<dbReference type="InterPro" id="IPR014716">
    <property type="entry name" value="Fibrinogen_a/b/g_C_1"/>
</dbReference>
<dbReference type="EnsemblMetazoa" id="MDOA010183-RA">
    <property type="protein sequence ID" value="MDOA010183-PA"/>
    <property type="gene ID" value="MDOA010183"/>
</dbReference>
<dbReference type="SMART" id="SM00186">
    <property type="entry name" value="FBG"/>
    <property type="match status" value="1"/>
</dbReference>
<dbReference type="Proteomes" id="UP001652621">
    <property type="component" value="Unplaced"/>
</dbReference>
<dbReference type="KEGG" id="mde:101888074"/>
<dbReference type="STRING" id="7370.A0A1I8N059"/>
<dbReference type="VEuPathDB" id="VectorBase:MDOMA2_000161"/>
<evidence type="ECO:0000313" key="3">
    <source>
        <dbReference type="EnsemblMetazoa" id="MDOA010183-PA"/>
    </source>
</evidence>
<keyword evidence="4" id="KW-1185">Reference proteome</keyword>
<dbReference type="InterPro" id="IPR036056">
    <property type="entry name" value="Fibrinogen-like_C"/>
</dbReference>
<evidence type="ECO:0000313" key="4">
    <source>
        <dbReference type="Proteomes" id="UP001652621"/>
    </source>
</evidence>
<dbReference type="PROSITE" id="PS51406">
    <property type="entry name" value="FIBRINOGEN_C_2"/>
    <property type="match status" value="1"/>
</dbReference>
<reference evidence="3" key="1">
    <citation type="submission" date="2020-05" db="UniProtKB">
        <authorList>
            <consortium name="EnsemblMetazoa"/>
        </authorList>
    </citation>
    <scope>IDENTIFICATION</scope>
    <source>
        <strain evidence="3">Aabys</strain>
    </source>
</reference>
<dbReference type="PANTHER" id="PTHR19143">
    <property type="entry name" value="FIBRINOGEN/TENASCIN/ANGIOPOEITIN"/>
    <property type="match status" value="1"/>
</dbReference>
<dbReference type="VEuPathDB" id="VectorBase:MDOA010183"/>
<dbReference type="RefSeq" id="XP_005183685.1">
    <property type="nucleotide sequence ID" value="XM_005183628.3"/>
</dbReference>
<evidence type="ECO:0000313" key="5">
    <source>
        <dbReference type="RefSeq" id="XP_005183685.1"/>
    </source>
</evidence>
<dbReference type="Pfam" id="PF00147">
    <property type="entry name" value="Fibrinogen_C"/>
    <property type="match status" value="1"/>
</dbReference>
<reference evidence="5" key="2">
    <citation type="submission" date="2025-04" db="UniProtKB">
        <authorList>
            <consortium name="RefSeq"/>
        </authorList>
    </citation>
    <scope>IDENTIFICATION</scope>
    <source>
        <strain evidence="5">Aabys</strain>
    </source>
</reference>
<evidence type="ECO:0000259" key="2">
    <source>
        <dbReference type="PROSITE" id="PS51406"/>
    </source>
</evidence>
<feature type="domain" description="Fibrinogen C-terminal" evidence="2">
    <location>
        <begin position="139"/>
        <end position="362"/>
    </location>
</feature>
<dbReference type="eggNOG" id="KOG2579">
    <property type="taxonomic scope" value="Eukaryota"/>
</dbReference>
<accession>A0A1I8N059</accession>
<dbReference type="GeneID" id="101888074"/>
<dbReference type="AlphaFoldDB" id="A0A1I8N059"/>
<dbReference type="CDD" id="cd00087">
    <property type="entry name" value="FReD"/>
    <property type="match status" value="1"/>
</dbReference>